<keyword evidence="10" id="KW-1185">Reference proteome</keyword>
<dbReference type="SUPFAM" id="SSF47384">
    <property type="entry name" value="Homodimeric domain of signal transducing histidine kinase"/>
    <property type="match status" value="1"/>
</dbReference>
<dbReference type="InterPro" id="IPR011006">
    <property type="entry name" value="CheY-like_superfamily"/>
</dbReference>
<evidence type="ECO:0000313" key="10">
    <source>
        <dbReference type="Proteomes" id="UP000321250"/>
    </source>
</evidence>
<reference evidence="9 10" key="1">
    <citation type="journal article" date="2013" name="Antonie Van Leeuwenhoek">
        <title>Sphingomonas ginsenosidivorax sp. nov., with the ability to transform ginsenosides.</title>
        <authorList>
            <person name="Jin X.F."/>
            <person name="Kim J.K."/>
            <person name="Liu Q.M."/>
            <person name="Kang M.S."/>
            <person name="He D."/>
            <person name="Jin F.X."/>
            <person name="Kim S.C."/>
            <person name="Im W.T."/>
        </authorList>
    </citation>
    <scope>NUCLEOTIDE SEQUENCE [LARGE SCALE GENOMIC DNA]</scope>
    <source>
        <strain evidence="9 10">KHI67</strain>
    </source>
</reference>
<dbReference type="SMART" id="SM00387">
    <property type="entry name" value="HATPase_c"/>
    <property type="match status" value="1"/>
</dbReference>
<dbReference type="SMART" id="SM00388">
    <property type="entry name" value="HisKA"/>
    <property type="match status" value="1"/>
</dbReference>
<keyword evidence="6" id="KW-1133">Transmembrane helix</keyword>
<feature type="modified residue" description="4-aspartylphosphate" evidence="5">
    <location>
        <position position="474"/>
    </location>
</feature>
<dbReference type="OrthoDB" id="9801651at2"/>
<dbReference type="Pfam" id="PF00512">
    <property type="entry name" value="HisKA"/>
    <property type="match status" value="1"/>
</dbReference>
<evidence type="ECO:0000256" key="6">
    <source>
        <dbReference type="SAM" id="Phobius"/>
    </source>
</evidence>
<feature type="domain" description="Response regulatory" evidence="8">
    <location>
        <begin position="425"/>
        <end position="541"/>
    </location>
</feature>
<dbReference type="PROSITE" id="PS50110">
    <property type="entry name" value="RESPONSE_REGULATORY"/>
    <property type="match status" value="1"/>
</dbReference>
<dbReference type="EMBL" id="VOQR01000001">
    <property type="protein sequence ID" value="TXC72828.1"/>
    <property type="molecule type" value="Genomic_DNA"/>
</dbReference>
<gene>
    <name evidence="9" type="ORF">FSB78_08160</name>
</gene>
<proteinExistence type="predicted"/>
<evidence type="ECO:0000256" key="5">
    <source>
        <dbReference type="PROSITE-ProRule" id="PRU00169"/>
    </source>
</evidence>
<keyword evidence="6" id="KW-0812">Transmembrane</keyword>
<evidence type="ECO:0000259" key="8">
    <source>
        <dbReference type="PROSITE" id="PS50110"/>
    </source>
</evidence>
<dbReference type="InterPro" id="IPR003594">
    <property type="entry name" value="HATPase_dom"/>
</dbReference>
<name>A0A5C6UP74_9SPHN</name>
<organism evidence="9 10">
    <name type="scientific">Sphingomonas ginsenosidivorax</name>
    <dbReference type="NCBI Taxonomy" id="862135"/>
    <lineage>
        <taxon>Bacteria</taxon>
        <taxon>Pseudomonadati</taxon>
        <taxon>Pseudomonadota</taxon>
        <taxon>Alphaproteobacteria</taxon>
        <taxon>Sphingomonadales</taxon>
        <taxon>Sphingomonadaceae</taxon>
        <taxon>Sphingomonas</taxon>
    </lineage>
</organism>
<dbReference type="FunFam" id="3.30.565.10:FF:000010">
    <property type="entry name" value="Sensor histidine kinase RcsC"/>
    <property type="match status" value="1"/>
</dbReference>
<dbReference type="InterPro" id="IPR003661">
    <property type="entry name" value="HisK_dim/P_dom"/>
</dbReference>
<dbReference type="InterPro" id="IPR004358">
    <property type="entry name" value="Sig_transdc_His_kin-like_C"/>
</dbReference>
<feature type="transmembrane region" description="Helical" evidence="6">
    <location>
        <begin position="136"/>
        <end position="157"/>
    </location>
</feature>
<evidence type="ECO:0000256" key="1">
    <source>
        <dbReference type="ARBA" id="ARBA00000085"/>
    </source>
</evidence>
<dbReference type="InterPro" id="IPR005467">
    <property type="entry name" value="His_kinase_dom"/>
</dbReference>
<dbReference type="CDD" id="cd00082">
    <property type="entry name" value="HisKA"/>
    <property type="match status" value="1"/>
</dbReference>
<evidence type="ECO:0000256" key="3">
    <source>
        <dbReference type="ARBA" id="ARBA00022553"/>
    </source>
</evidence>
<dbReference type="EC" id="2.7.13.3" evidence="2"/>
<comment type="caution">
    <text evidence="9">The sequence shown here is derived from an EMBL/GenBank/DDBJ whole genome shotgun (WGS) entry which is preliminary data.</text>
</comment>
<dbReference type="GO" id="GO:0000155">
    <property type="term" value="F:phosphorelay sensor kinase activity"/>
    <property type="evidence" value="ECO:0007669"/>
    <property type="project" value="InterPro"/>
</dbReference>
<dbReference type="PRINTS" id="PR00344">
    <property type="entry name" value="BCTRLSENSOR"/>
</dbReference>
<dbReference type="SUPFAM" id="SSF52172">
    <property type="entry name" value="CheY-like"/>
    <property type="match status" value="1"/>
</dbReference>
<comment type="catalytic activity">
    <reaction evidence="1">
        <text>ATP + protein L-histidine = ADP + protein N-phospho-L-histidine.</text>
        <dbReference type="EC" id="2.7.13.3"/>
    </reaction>
</comment>
<evidence type="ECO:0000256" key="4">
    <source>
        <dbReference type="ARBA" id="ARBA00023012"/>
    </source>
</evidence>
<dbReference type="InterPro" id="IPR001789">
    <property type="entry name" value="Sig_transdc_resp-reg_receiver"/>
</dbReference>
<accession>A0A5C6UP74</accession>
<protein>
    <recommendedName>
        <fullName evidence="2">histidine kinase</fullName>
        <ecNumber evidence="2">2.7.13.3</ecNumber>
    </recommendedName>
</protein>
<dbReference type="Pfam" id="PF02518">
    <property type="entry name" value="HATPase_c"/>
    <property type="match status" value="1"/>
</dbReference>
<feature type="domain" description="Histidine kinase" evidence="7">
    <location>
        <begin position="193"/>
        <end position="410"/>
    </location>
</feature>
<evidence type="ECO:0000256" key="2">
    <source>
        <dbReference type="ARBA" id="ARBA00012438"/>
    </source>
</evidence>
<evidence type="ECO:0000313" key="9">
    <source>
        <dbReference type="EMBL" id="TXC72828.1"/>
    </source>
</evidence>
<dbReference type="Gene3D" id="3.30.565.10">
    <property type="entry name" value="Histidine kinase-like ATPase, C-terminal domain"/>
    <property type="match status" value="1"/>
</dbReference>
<dbReference type="SUPFAM" id="SSF55874">
    <property type="entry name" value="ATPase domain of HSP90 chaperone/DNA topoisomerase II/histidine kinase"/>
    <property type="match status" value="1"/>
</dbReference>
<dbReference type="PROSITE" id="PS50109">
    <property type="entry name" value="HIS_KIN"/>
    <property type="match status" value="1"/>
</dbReference>
<dbReference type="InterPro" id="IPR036890">
    <property type="entry name" value="HATPase_C_sf"/>
</dbReference>
<dbReference type="Gene3D" id="3.40.50.2300">
    <property type="match status" value="1"/>
</dbReference>
<dbReference type="InterPro" id="IPR036097">
    <property type="entry name" value="HisK_dim/P_sf"/>
</dbReference>
<dbReference type="PANTHER" id="PTHR45339">
    <property type="entry name" value="HYBRID SIGNAL TRANSDUCTION HISTIDINE KINASE J"/>
    <property type="match status" value="1"/>
</dbReference>
<keyword evidence="4" id="KW-0902">Two-component regulatory system</keyword>
<keyword evidence="6" id="KW-0472">Membrane</keyword>
<sequence length="556" mass="58733">MKVANGSATGDWRNQIIATAAQAALQRHQPQRAAALITQALTGVDPATTTLSFRDMHDTAYQTYMAVGDMDAALVHLRALKRLDDNATRLAIDASTALMGARFDFANQELKISQLKASELERGIAFERARAQTQRYAFLGASVAIAIVIGLLAFALFTARRSRDRVRAANADLAITNSALGKALAAKTEFLATTSHEIRTPLNGILGMTEVMLADAALAPAVRDRLNVVHGAGVTMRALVDDILDVAKMETGNLSIESAPFDLRATVIEASRMWEEQARAKGLGFDVDLTECPALIVGDAARVRQIVFNLLSNALKFTAAGRVALVVDVTQDDSLRIAVSDSGIGIAPEKLEEIFESFRQADAGTTRQFGGTGLGLAICRNLARAMGGDVSVGSVVGAGATFTLMLPLVRAEAAVVEDCEVAGDRVLVVDRNPITRMTFRSLLAPRGGEVVFAGSVEDAVARLAEGGIRRVLVDDATVRTCTDWHAGLRAIAAAGSGADVTLLWPVSADSERDELLATGVARVVTKPVSGAALVAAMFETSVSKNDAIPDLVSRAA</sequence>
<evidence type="ECO:0000259" key="7">
    <source>
        <dbReference type="PROSITE" id="PS50109"/>
    </source>
</evidence>
<dbReference type="AlphaFoldDB" id="A0A5C6UP74"/>
<keyword evidence="9" id="KW-0418">Kinase</keyword>
<dbReference type="Proteomes" id="UP000321250">
    <property type="component" value="Unassembled WGS sequence"/>
</dbReference>
<dbReference type="Gene3D" id="1.10.287.130">
    <property type="match status" value="1"/>
</dbReference>
<keyword evidence="9" id="KW-0808">Transferase</keyword>
<dbReference type="CDD" id="cd16922">
    <property type="entry name" value="HATPase_EvgS-ArcB-TorS-like"/>
    <property type="match status" value="1"/>
</dbReference>
<dbReference type="PANTHER" id="PTHR45339:SF1">
    <property type="entry name" value="HYBRID SIGNAL TRANSDUCTION HISTIDINE KINASE J"/>
    <property type="match status" value="1"/>
</dbReference>
<keyword evidence="3 5" id="KW-0597">Phosphoprotein</keyword>